<keyword evidence="2" id="KW-1185">Reference proteome</keyword>
<organism evidence="1 2">
    <name type="scientific">Schizophyllum amplum</name>
    <dbReference type="NCBI Taxonomy" id="97359"/>
    <lineage>
        <taxon>Eukaryota</taxon>
        <taxon>Fungi</taxon>
        <taxon>Dikarya</taxon>
        <taxon>Basidiomycota</taxon>
        <taxon>Agaricomycotina</taxon>
        <taxon>Agaricomycetes</taxon>
        <taxon>Agaricomycetidae</taxon>
        <taxon>Agaricales</taxon>
        <taxon>Schizophyllaceae</taxon>
        <taxon>Schizophyllum</taxon>
    </lineage>
</organism>
<protein>
    <submittedName>
        <fullName evidence="1">Uncharacterized protein</fullName>
    </submittedName>
</protein>
<comment type="caution">
    <text evidence="1">The sequence shown here is derived from an EMBL/GenBank/DDBJ whole genome shotgun (WGS) entry which is preliminary data.</text>
</comment>
<sequence length="178" mass="19015">MCSCSASPMSPSTSQRSAHRRLGRNLLYAWWLHPLLRCYDARPSTIRAGQRLREDSGVPACACAPCTETFGCVRAEGGWLLALLVAYNSTLICGGRRTVDRTATPRITASPRLTGALRRARRSSQGTAVCSRGPASSWIPNVGDGPRPYGPHCAVPAVATLASPQSLLSGLHDDGREV</sequence>
<evidence type="ECO:0000313" key="1">
    <source>
        <dbReference type="EMBL" id="TRM55469.1"/>
    </source>
</evidence>
<dbReference type="AlphaFoldDB" id="A0A550BSE9"/>
<dbReference type="EMBL" id="VDMD01000132">
    <property type="protein sequence ID" value="TRM55469.1"/>
    <property type="molecule type" value="Genomic_DNA"/>
</dbReference>
<dbReference type="Proteomes" id="UP000320762">
    <property type="component" value="Unassembled WGS sequence"/>
</dbReference>
<name>A0A550BSE9_9AGAR</name>
<evidence type="ECO:0000313" key="2">
    <source>
        <dbReference type="Proteomes" id="UP000320762"/>
    </source>
</evidence>
<accession>A0A550BSE9</accession>
<gene>
    <name evidence="1" type="ORF">BD626DRAFT_525799</name>
</gene>
<reference evidence="1 2" key="1">
    <citation type="journal article" date="2019" name="New Phytol.">
        <title>Comparative genomics reveals unique wood-decay strategies and fruiting body development in the Schizophyllaceae.</title>
        <authorList>
            <person name="Almasi E."/>
            <person name="Sahu N."/>
            <person name="Krizsan K."/>
            <person name="Balint B."/>
            <person name="Kovacs G.M."/>
            <person name="Kiss B."/>
            <person name="Cseklye J."/>
            <person name="Drula E."/>
            <person name="Henrissat B."/>
            <person name="Nagy I."/>
            <person name="Chovatia M."/>
            <person name="Adam C."/>
            <person name="LaButti K."/>
            <person name="Lipzen A."/>
            <person name="Riley R."/>
            <person name="Grigoriev I.V."/>
            <person name="Nagy L.G."/>
        </authorList>
    </citation>
    <scope>NUCLEOTIDE SEQUENCE [LARGE SCALE GENOMIC DNA]</scope>
    <source>
        <strain evidence="1 2">NL-1724</strain>
    </source>
</reference>
<proteinExistence type="predicted"/>